<keyword evidence="2" id="KW-1185">Reference proteome</keyword>
<evidence type="ECO:0000313" key="1">
    <source>
        <dbReference type="EMBL" id="KRY38580.1"/>
    </source>
</evidence>
<protein>
    <submittedName>
        <fullName evidence="1">Uncharacterized protein</fullName>
    </submittedName>
</protein>
<dbReference type="InParanoid" id="A0A0V1BN57"/>
<dbReference type="Proteomes" id="UP000054776">
    <property type="component" value="Unassembled WGS sequence"/>
</dbReference>
<gene>
    <name evidence="1" type="ORF">T01_7933</name>
</gene>
<proteinExistence type="predicted"/>
<dbReference type="AlphaFoldDB" id="A0A0V1BN57"/>
<reference evidence="1 2" key="1">
    <citation type="submission" date="2015-01" db="EMBL/GenBank/DDBJ databases">
        <title>Evolution of Trichinella species and genotypes.</title>
        <authorList>
            <person name="Korhonen P.K."/>
            <person name="Edoardo P."/>
            <person name="Giuseppe L.R."/>
            <person name="Gasser R.B."/>
        </authorList>
    </citation>
    <scope>NUCLEOTIDE SEQUENCE [LARGE SCALE GENOMIC DNA]</scope>
    <source>
        <strain evidence="1">ISS3</strain>
    </source>
</reference>
<sequence>MSPSYSMLQMHNYHINIAINGIFKKQLSFSYMLKFICILRTTLIGGDLCCPSPIGKILCNSH</sequence>
<evidence type="ECO:0000313" key="2">
    <source>
        <dbReference type="Proteomes" id="UP000054776"/>
    </source>
</evidence>
<dbReference type="EMBL" id="JYDH01000024">
    <property type="protein sequence ID" value="KRY38580.1"/>
    <property type="molecule type" value="Genomic_DNA"/>
</dbReference>
<comment type="caution">
    <text evidence="1">The sequence shown here is derived from an EMBL/GenBank/DDBJ whole genome shotgun (WGS) entry which is preliminary data.</text>
</comment>
<organism evidence="1 2">
    <name type="scientific">Trichinella spiralis</name>
    <name type="common">Trichina worm</name>
    <dbReference type="NCBI Taxonomy" id="6334"/>
    <lineage>
        <taxon>Eukaryota</taxon>
        <taxon>Metazoa</taxon>
        <taxon>Ecdysozoa</taxon>
        <taxon>Nematoda</taxon>
        <taxon>Enoplea</taxon>
        <taxon>Dorylaimia</taxon>
        <taxon>Trichinellida</taxon>
        <taxon>Trichinellidae</taxon>
        <taxon>Trichinella</taxon>
    </lineage>
</organism>
<name>A0A0V1BN57_TRISP</name>
<accession>A0A0V1BN57</accession>